<gene>
    <name evidence="1" type="ORF">MSAN_01915300</name>
</gene>
<evidence type="ECO:0000313" key="2">
    <source>
        <dbReference type="Proteomes" id="UP000623467"/>
    </source>
</evidence>
<keyword evidence="1" id="KW-0378">Hydrolase</keyword>
<organism evidence="1 2">
    <name type="scientific">Mycena sanguinolenta</name>
    <dbReference type="NCBI Taxonomy" id="230812"/>
    <lineage>
        <taxon>Eukaryota</taxon>
        <taxon>Fungi</taxon>
        <taxon>Dikarya</taxon>
        <taxon>Basidiomycota</taxon>
        <taxon>Agaricomycotina</taxon>
        <taxon>Agaricomycetes</taxon>
        <taxon>Agaricomycetidae</taxon>
        <taxon>Agaricales</taxon>
        <taxon>Marasmiineae</taxon>
        <taxon>Mycenaceae</taxon>
        <taxon>Mycena</taxon>
    </lineage>
</organism>
<keyword evidence="1" id="KW-0067">ATP-binding</keyword>
<evidence type="ECO:0000313" key="1">
    <source>
        <dbReference type="EMBL" id="KAF7344343.1"/>
    </source>
</evidence>
<accession>A0A8H6XMC2</accession>
<dbReference type="AlphaFoldDB" id="A0A8H6XMC2"/>
<proteinExistence type="predicted"/>
<keyword evidence="2" id="KW-1185">Reference proteome</keyword>
<name>A0A8H6XMC2_9AGAR</name>
<dbReference type="OrthoDB" id="2996166at2759"/>
<protein>
    <submittedName>
        <fullName evidence="1">ATP-dependent DNA helicase</fullName>
    </submittedName>
</protein>
<dbReference type="GO" id="GO:0004386">
    <property type="term" value="F:helicase activity"/>
    <property type="evidence" value="ECO:0007669"/>
    <property type="project" value="UniProtKB-KW"/>
</dbReference>
<keyword evidence="1" id="KW-0547">Nucleotide-binding</keyword>
<comment type="caution">
    <text evidence="1">The sequence shown here is derived from an EMBL/GenBank/DDBJ whole genome shotgun (WGS) entry which is preliminary data.</text>
</comment>
<dbReference type="EMBL" id="JACAZH010000021">
    <property type="protein sequence ID" value="KAF7344343.1"/>
    <property type="molecule type" value="Genomic_DNA"/>
</dbReference>
<dbReference type="Proteomes" id="UP000623467">
    <property type="component" value="Unassembled WGS sequence"/>
</dbReference>
<keyword evidence="1" id="KW-0347">Helicase</keyword>
<reference evidence="1" key="1">
    <citation type="submission" date="2020-05" db="EMBL/GenBank/DDBJ databases">
        <title>Mycena genomes resolve the evolution of fungal bioluminescence.</title>
        <authorList>
            <person name="Tsai I.J."/>
        </authorList>
    </citation>
    <scope>NUCLEOTIDE SEQUENCE</scope>
    <source>
        <strain evidence="1">160909Yilan</strain>
    </source>
</reference>
<sequence>MSARSYSLFFRPNALRTQMSLGAPEPGPDVVHTDNETRERIIEIVNSTWDNGIGVGMRSLPSLIAPNSSVYRTDIRLETIRHAKSTPVLFVWMKAIDVISSHRPANAQYAVAFFIPSEEPFHVADLAYMLLRFQDFHIRDCDYQRFKLVSLSYQLAPNGTYGILLYDKDLRRAFRKALHGAREEPSKNKSAKFGHPISTWPPDLDSPAVRTPEIISALMSNIG</sequence>